<feature type="disulfide bond" evidence="4">
    <location>
        <begin position="247"/>
        <end position="257"/>
    </location>
</feature>
<organism evidence="7 8">
    <name type="scientific">Globisporangium ultimum (strain ATCC 200006 / CBS 805.95 / DAOM BR144)</name>
    <name type="common">Pythium ultimum</name>
    <dbReference type="NCBI Taxonomy" id="431595"/>
    <lineage>
        <taxon>Eukaryota</taxon>
        <taxon>Sar</taxon>
        <taxon>Stramenopiles</taxon>
        <taxon>Oomycota</taxon>
        <taxon>Peronosporomycetes</taxon>
        <taxon>Pythiales</taxon>
        <taxon>Pythiaceae</taxon>
        <taxon>Globisporangium</taxon>
    </lineage>
</organism>
<feature type="signal peptide" evidence="5">
    <location>
        <begin position="1"/>
        <end position="31"/>
    </location>
</feature>
<dbReference type="AlphaFoldDB" id="K3WVA2"/>
<sequence length="283" mass="29177">MSMHAPNGCLLWIWTLSACIATLLLLHSVDAQLGVATGNLCAMLANCNGHGRCNTGTKTCACFEGYGAVSDIAVYKAPDCSLRICPAGPSWFGIPSAADTGHPKAECSDAGFCDRSSGQCRCLLGYEGAACQRYVCPNGCSGHGQCLSMKALAPTTSAFPLSAATTYSGAEATSTWDQNRIFGCLCDSSWSVGLAAGQRQLSEWFGADCSLMRCPSGDDPMTAVDETDCSGKVAAGDVGTGATGNKCHVDCANRGKCDFTTGTCTCFDGFYGSNCASLSPVVA</sequence>
<keyword evidence="5" id="KW-0732">Signal</keyword>
<dbReference type="PROSITE" id="PS00022">
    <property type="entry name" value="EGF_1"/>
    <property type="match status" value="2"/>
</dbReference>
<comment type="caution">
    <text evidence="4">Lacks conserved residue(s) required for the propagation of feature annotation.</text>
</comment>
<dbReference type="PANTHER" id="PTHR11219:SF69">
    <property type="entry name" value="TENEURIN-A"/>
    <property type="match status" value="1"/>
</dbReference>
<feature type="disulfide bond" evidence="4">
    <location>
        <begin position="266"/>
        <end position="275"/>
    </location>
</feature>
<accession>K3WVA2</accession>
<reference evidence="8" key="2">
    <citation type="submission" date="2010-04" db="EMBL/GenBank/DDBJ databases">
        <authorList>
            <person name="Buell R."/>
            <person name="Hamilton J."/>
            <person name="Hostetler J."/>
        </authorList>
    </citation>
    <scope>NUCLEOTIDE SEQUENCE [LARGE SCALE GENOMIC DNA]</scope>
    <source>
        <strain evidence="8">DAOM:BR144</strain>
    </source>
</reference>
<evidence type="ECO:0000259" key="6">
    <source>
        <dbReference type="PROSITE" id="PS50026"/>
    </source>
</evidence>
<evidence type="ECO:0000313" key="8">
    <source>
        <dbReference type="Proteomes" id="UP000019132"/>
    </source>
</evidence>
<keyword evidence="3 4" id="KW-1015">Disulfide bond</keyword>
<evidence type="ECO:0000256" key="4">
    <source>
        <dbReference type="PROSITE-ProRule" id="PRU00076"/>
    </source>
</evidence>
<evidence type="ECO:0000313" key="7">
    <source>
        <dbReference type="EnsemblProtists" id="PYU1_T008900"/>
    </source>
</evidence>
<dbReference type="EnsemblProtists" id="PYU1_T008900">
    <property type="protein sequence ID" value="PYU1_T008900"/>
    <property type="gene ID" value="PYU1_G008882"/>
</dbReference>
<dbReference type="Pfam" id="PF23106">
    <property type="entry name" value="EGF_Teneurin"/>
    <property type="match status" value="1"/>
</dbReference>
<feature type="domain" description="EGF-like" evidence="6">
    <location>
        <begin position="243"/>
        <end position="276"/>
    </location>
</feature>
<dbReference type="InParanoid" id="K3WVA2"/>
<dbReference type="EMBL" id="GL376599">
    <property type="status" value="NOT_ANNOTATED_CDS"/>
    <property type="molecule type" value="Genomic_DNA"/>
</dbReference>
<keyword evidence="1 4" id="KW-0245">EGF-like domain</keyword>
<dbReference type="OMA" id="RQACELP"/>
<proteinExistence type="predicted"/>
<dbReference type="InterPro" id="IPR000742">
    <property type="entry name" value="EGF"/>
</dbReference>
<keyword evidence="2" id="KW-0677">Repeat</keyword>
<reference evidence="8" key="1">
    <citation type="journal article" date="2010" name="Genome Biol.">
        <title>Genome sequence of the necrotrophic plant pathogen Pythium ultimum reveals original pathogenicity mechanisms and effector repertoire.</title>
        <authorList>
            <person name="Levesque C.A."/>
            <person name="Brouwer H."/>
            <person name="Cano L."/>
            <person name="Hamilton J.P."/>
            <person name="Holt C."/>
            <person name="Huitema E."/>
            <person name="Raffaele S."/>
            <person name="Robideau G.P."/>
            <person name="Thines M."/>
            <person name="Win J."/>
            <person name="Zerillo M.M."/>
            <person name="Beakes G.W."/>
            <person name="Boore J.L."/>
            <person name="Busam D."/>
            <person name="Dumas B."/>
            <person name="Ferriera S."/>
            <person name="Fuerstenberg S.I."/>
            <person name="Gachon C.M."/>
            <person name="Gaulin E."/>
            <person name="Govers F."/>
            <person name="Grenville-Briggs L."/>
            <person name="Horner N."/>
            <person name="Hostetler J."/>
            <person name="Jiang R.H."/>
            <person name="Johnson J."/>
            <person name="Krajaejun T."/>
            <person name="Lin H."/>
            <person name="Meijer H.J."/>
            <person name="Moore B."/>
            <person name="Morris P."/>
            <person name="Phuntmart V."/>
            <person name="Puiu D."/>
            <person name="Shetty J."/>
            <person name="Stajich J.E."/>
            <person name="Tripathy S."/>
            <person name="Wawra S."/>
            <person name="van West P."/>
            <person name="Whitty B.R."/>
            <person name="Coutinho P.M."/>
            <person name="Henrissat B."/>
            <person name="Martin F."/>
            <person name="Thomas P.D."/>
            <person name="Tyler B.M."/>
            <person name="De Vries R.P."/>
            <person name="Kamoun S."/>
            <person name="Yandell M."/>
            <person name="Tisserat N."/>
            <person name="Buell C.R."/>
        </authorList>
    </citation>
    <scope>NUCLEOTIDE SEQUENCE</scope>
    <source>
        <strain evidence="8">DAOM:BR144</strain>
    </source>
</reference>
<evidence type="ECO:0000256" key="5">
    <source>
        <dbReference type="SAM" id="SignalP"/>
    </source>
</evidence>
<dbReference type="eggNOG" id="KOG4659">
    <property type="taxonomic scope" value="Eukaryota"/>
</dbReference>
<keyword evidence="8" id="KW-1185">Reference proteome</keyword>
<dbReference type="SMART" id="SM00181">
    <property type="entry name" value="EGF"/>
    <property type="match status" value="3"/>
</dbReference>
<dbReference type="InterPro" id="IPR051216">
    <property type="entry name" value="Teneurin"/>
</dbReference>
<dbReference type="PANTHER" id="PTHR11219">
    <property type="entry name" value="TENEURIN AND N-ACETYLGLUCOSAMINE-1-PHOSPHODIESTER ALPHA-N-ACETYLGLUCOSAMINIDASE"/>
    <property type="match status" value="1"/>
</dbReference>
<dbReference type="Gene3D" id="2.10.25.10">
    <property type="entry name" value="Laminin"/>
    <property type="match status" value="2"/>
</dbReference>
<name>K3WVA2_GLOUD</name>
<evidence type="ECO:0000256" key="3">
    <source>
        <dbReference type="ARBA" id="ARBA00023157"/>
    </source>
</evidence>
<feature type="chain" id="PRO_5003868138" description="EGF-like domain-containing protein" evidence="5">
    <location>
        <begin position="32"/>
        <end position="283"/>
    </location>
</feature>
<dbReference type="PROSITE" id="PS01186">
    <property type="entry name" value="EGF_2"/>
    <property type="match status" value="2"/>
</dbReference>
<evidence type="ECO:0000256" key="2">
    <source>
        <dbReference type="ARBA" id="ARBA00022737"/>
    </source>
</evidence>
<reference evidence="7" key="3">
    <citation type="submission" date="2015-02" db="UniProtKB">
        <authorList>
            <consortium name="EnsemblProtists"/>
        </authorList>
    </citation>
    <scope>IDENTIFICATION</scope>
    <source>
        <strain evidence="7">DAOM BR144</strain>
    </source>
</reference>
<dbReference type="VEuPathDB" id="FungiDB:PYU1_G008882"/>
<protein>
    <recommendedName>
        <fullName evidence="6">EGF-like domain-containing protein</fullName>
    </recommendedName>
</protein>
<dbReference type="STRING" id="431595.K3WVA2"/>
<dbReference type="Proteomes" id="UP000019132">
    <property type="component" value="Unassembled WGS sequence"/>
</dbReference>
<evidence type="ECO:0000256" key="1">
    <source>
        <dbReference type="ARBA" id="ARBA00022536"/>
    </source>
</evidence>
<dbReference type="PROSITE" id="PS50026">
    <property type="entry name" value="EGF_3"/>
    <property type="match status" value="1"/>
</dbReference>
<dbReference type="HOGENOM" id="CLU_074962_0_0_1"/>